<proteinExistence type="predicted"/>
<dbReference type="STRING" id="869279.SE15_03135"/>
<gene>
    <name evidence="1" type="ORF">SE15_03135</name>
</gene>
<accession>A0A0P6YN41</accession>
<organism evidence="1 2">
    <name type="scientific">Thermanaerothrix daxensis</name>
    <dbReference type="NCBI Taxonomy" id="869279"/>
    <lineage>
        <taxon>Bacteria</taxon>
        <taxon>Bacillati</taxon>
        <taxon>Chloroflexota</taxon>
        <taxon>Anaerolineae</taxon>
        <taxon>Anaerolineales</taxon>
        <taxon>Anaerolineaceae</taxon>
        <taxon>Thermanaerothrix</taxon>
    </lineage>
</organism>
<dbReference type="RefSeq" id="WP_054520635.1">
    <property type="nucleotide sequence ID" value="NZ_LGKO01000002.1"/>
</dbReference>
<dbReference type="EMBL" id="LGKO01000002">
    <property type="protein sequence ID" value="KPL84172.1"/>
    <property type="molecule type" value="Genomic_DNA"/>
</dbReference>
<keyword evidence="2" id="KW-1185">Reference proteome</keyword>
<reference evidence="1 2" key="1">
    <citation type="submission" date="2015-07" db="EMBL/GenBank/DDBJ databases">
        <title>Whole genome sequence of Thermanaerothrix daxensis DSM 23592.</title>
        <authorList>
            <person name="Hemp J."/>
            <person name="Ward L.M."/>
            <person name="Pace L.A."/>
            <person name="Fischer W.W."/>
        </authorList>
    </citation>
    <scope>NUCLEOTIDE SEQUENCE [LARGE SCALE GENOMIC DNA]</scope>
    <source>
        <strain evidence="1 2">GNS-1</strain>
    </source>
</reference>
<evidence type="ECO:0000313" key="1">
    <source>
        <dbReference type="EMBL" id="KPL84172.1"/>
    </source>
</evidence>
<protein>
    <submittedName>
        <fullName evidence="1">Uncharacterized protein</fullName>
    </submittedName>
</protein>
<evidence type="ECO:0000313" key="2">
    <source>
        <dbReference type="Proteomes" id="UP000050544"/>
    </source>
</evidence>
<comment type="caution">
    <text evidence="1">The sequence shown here is derived from an EMBL/GenBank/DDBJ whole genome shotgun (WGS) entry which is preliminary data.</text>
</comment>
<dbReference type="AlphaFoldDB" id="A0A0P6YN41"/>
<dbReference type="OrthoDB" id="9944210at2"/>
<dbReference type="Proteomes" id="UP000050544">
    <property type="component" value="Unassembled WGS sequence"/>
</dbReference>
<sequence>MPEWWEGLRFDDLEDELDLVRMTREEVLKRYGVLEMHYRAKLIRERVLTPEVLKDMITRLLAMPDGVRGGRLVWDKLVALVPFEGHGFDRFDVQNAALENLRDETWRYEFMSSAWWWRLRCVHGIEDPTAWIAAQKARGERGWGRRVLTMAFGRTDLPLVNAYRLAAKCERVLQERERQKLGRDRDTEQTEE</sequence>
<name>A0A0P6YN41_9CHLR</name>